<gene>
    <name evidence="1" type="ORF">KK1_050063</name>
</gene>
<dbReference type="AlphaFoldDB" id="A0A151UDW8"/>
<dbReference type="STRING" id="3821.A0A151UDW8"/>
<keyword evidence="2" id="KW-1185">Reference proteome</keyword>
<protein>
    <submittedName>
        <fullName evidence="1">Uncharacterized protein</fullName>
    </submittedName>
</protein>
<evidence type="ECO:0000313" key="2">
    <source>
        <dbReference type="Proteomes" id="UP000075243"/>
    </source>
</evidence>
<dbReference type="Gramene" id="C.cajan_47211.t">
    <property type="protein sequence ID" value="C.cajan_47211.t.cds1"/>
    <property type="gene ID" value="C.cajan_47211"/>
</dbReference>
<organism evidence="1 2">
    <name type="scientific">Cajanus cajan</name>
    <name type="common">Pigeon pea</name>
    <name type="synonym">Cajanus indicus</name>
    <dbReference type="NCBI Taxonomy" id="3821"/>
    <lineage>
        <taxon>Eukaryota</taxon>
        <taxon>Viridiplantae</taxon>
        <taxon>Streptophyta</taxon>
        <taxon>Embryophyta</taxon>
        <taxon>Tracheophyta</taxon>
        <taxon>Spermatophyta</taxon>
        <taxon>Magnoliopsida</taxon>
        <taxon>eudicotyledons</taxon>
        <taxon>Gunneridae</taxon>
        <taxon>Pentapetalae</taxon>
        <taxon>rosids</taxon>
        <taxon>fabids</taxon>
        <taxon>Fabales</taxon>
        <taxon>Fabaceae</taxon>
        <taxon>Papilionoideae</taxon>
        <taxon>50 kb inversion clade</taxon>
        <taxon>NPAAA clade</taxon>
        <taxon>indigoferoid/millettioid clade</taxon>
        <taxon>Phaseoleae</taxon>
        <taxon>Cajanus</taxon>
    </lineage>
</organism>
<evidence type="ECO:0000313" key="1">
    <source>
        <dbReference type="EMBL" id="KYP77473.1"/>
    </source>
</evidence>
<proteinExistence type="predicted"/>
<comment type="caution">
    <text evidence="1">The sequence shown here is derived from an EMBL/GenBank/DDBJ whole genome shotgun (WGS) entry which is preliminary data.</text>
</comment>
<dbReference type="EMBL" id="AGCT01023305">
    <property type="protein sequence ID" value="KYP77473.1"/>
    <property type="molecule type" value="Genomic_DNA"/>
</dbReference>
<sequence>MYSELVRLCSEHCSDEDQALNVAKMFDDSASVIIIGDVVFLRPEQVNFLSSFFIFLFSVLNFN</sequence>
<dbReference type="Proteomes" id="UP000075243">
    <property type="component" value="Unassembled WGS sequence"/>
</dbReference>
<name>A0A151UDW8_CAJCA</name>
<reference evidence="1" key="1">
    <citation type="journal article" date="2012" name="Nat. Biotechnol.">
        <title>Draft genome sequence of pigeonpea (Cajanus cajan), an orphan legume crop of resource-poor farmers.</title>
        <authorList>
            <person name="Varshney R.K."/>
            <person name="Chen W."/>
            <person name="Li Y."/>
            <person name="Bharti A.K."/>
            <person name="Saxena R.K."/>
            <person name="Schlueter J.A."/>
            <person name="Donoghue M.T."/>
            <person name="Azam S."/>
            <person name="Fan G."/>
            <person name="Whaley A.M."/>
            <person name="Farmer A.D."/>
            <person name="Sheridan J."/>
            <person name="Iwata A."/>
            <person name="Tuteja R."/>
            <person name="Penmetsa R.V."/>
            <person name="Wu W."/>
            <person name="Upadhyaya H.D."/>
            <person name="Yang S.P."/>
            <person name="Shah T."/>
            <person name="Saxena K.B."/>
            <person name="Michael T."/>
            <person name="McCombie W.R."/>
            <person name="Yang B."/>
            <person name="Zhang G."/>
            <person name="Yang H."/>
            <person name="Wang J."/>
            <person name="Spillane C."/>
            <person name="Cook D.R."/>
            <person name="May G.D."/>
            <person name="Xu X."/>
            <person name="Jackson S.A."/>
        </authorList>
    </citation>
    <scope>NUCLEOTIDE SEQUENCE [LARGE SCALE GENOMIC DNA]</scope>
</reference>
<accession>A0A151UDW8</accession>